<protein>
    <submittedName>
        <fullName evidence="2">Amidase signature domain-containing protein</fullName>
    </submittedName>
</protein>
<evidence type="ECO:0000313" key="3">
    <source>
        <dbReference type="Proteomes" id="UP001147747"/>
    </source>
</evidence>
<proteinExistence type="inferred from homology"/>
<dbReference type="Proteomes" id="UP001147747">
    <property type="component" value="Unassembled WGS sequence"/>
</dbReference>
<organism evidence="2 3">
    <name type="scientific">Penicillium cosmopolitanum</name>
    <dbReference type="NCBI Taxonomy" id="1131564"/>
    <lineage>
        <taxon>Eukaryota</taxon>
        <taxon>Fungi</taxon>
        <taxon>Dikarya</taxon>
        <taxon>Ascomycota</taxon>
        <taxon>Pezizomycotina</taxon>
        <taxon>Eurotiomycetes</taxon>
        <taxon>Eurotiomycetidae</taxon>
        <taxon>Eurotiales</taxon>
        <taxon>Aspergillaceae</taxon>
        <taxon>Penicillium</taxon>
    </lineage>
</organism>
<evidence type="ECO:0000256" key="1">
    <source>
        <dbReference type="ARBA" id="ARBA00009199"/>
    </source>
</evidence>
<gene>
    <name evidence="2" type="ORF">N7509_008176</name>
</gene>
<dbReference type="InterPro" id="IPR036928">
    <property type="entry name" value="AS_sf"/>
</dbReference>
<dbReference type="RefSeq" id="XP_056483433.1">
    <property type="nucleotide sequence ID" value="XM_056632813.1"/>
</dbReference>
<evidence type="ECO:0000313" key="2">
    <source>
        <dbReference type="EMBL" id="KAJ5385635.1"/>
    </source>
</evidence>
<dbReference type="AlphaFoldDB" id="A0A9W9VM39"/>
<comment type="caution">
    <text evidence="2">The sequence shown here is derived from an EMBL/GenBank/DDBJ whole genome shotgun (WGS) entry which is preliminary data.</text>
</comment>
<dbReference type="PANTHER" id="PTHR46072">
    <property type="entry name" value="AMIDASE-RELATED-RELATED"/>
    <property type="match status" value="1"/>
</dbReference>
<dbReference type="PANTHER" id="PTHR46072:SF5">
    <property type="entry name" value="GENERAL AMIDASE-C"/>
    <property type="match status" value="1"/>
</dbReference>
<name>A0A9W9VM39_9EURO</name>
<reference evidence="2" key="2">
    <citation type="journal article" date="2023" name="IMA Fungus">
        <title>Comparative genomic study of the Penicillium genus elucidates a diverse pangenome and 15 lateral gene transfer events.</title>
        <authorList>
            <person name="Petersen C."/>
            <person name="Sorensen T."/>
            <person name="Nielsen M.R."/>
            <person name="Sondergaard T.E."/>
            <person name="Sorensen J.L."/>
            <person name="Fitzpatrick D.A."/>
            <person name="Frisvad J.C."/>
            <person name="Nielsen K.L."/>
        </authorList>
    </citation>
    <scope>NUCLEOTIDE SEQUENCE</scope>
    <source>
        <strain evidence="2">IBT 29677</strain>
    </source>
</reference>
<dbReference type="OrthoDB" id="6428749at2759"/>
<dbReference type="EMBL" id="JAPZBU010000009">
    <property type="protein sequence ID" value="KAJ5385635.1"/>
    <property type="molecule type" value="Genomic_DNA"/>
</dbReference>
<keyword evidence="3" id="KW-1185">Reference proteome</keyword>
<dbReference type="SUPFAM" id="SSF75304">
    <property type="entry name" value="Amidase signature (AS) enzymes"/>
    <property type="match status" value="1"/>
</dbReference>
<reference evidence="2" key="1">
    <citation type="submission" date="2022-12" db="EMBL/GenBank/DDBJ databases">
        <authorList>
            <person name="Petersen C."/>
        </authorList>
    </citation>
    <scope>NUCLEOTIDE SEQUENCE</scope>
    <source>
        <strain evidence="2">IBT 29677</strain>
    </source>
</reference>
<dbReference type="GeneID" id="81371793"/>
<sequence length="111" mass="12303">MVSQDWQALIDEKRAQREALIPSKWRIPGYVADKVSPTASVSAFELLEETDILSKEEREITELHDATALLELLAAGKVSSLAVTTAFCKRAAIAQQLVFDFLFPCATKRHG</sequence>
<accession>A0A9W9VM39</accession>
<comment type="similarity">
    <text evidence="1">Belongs to the amidase family.</text>
</comment>